<feature type="region of interest" description="Disordered" evidence="1">
    <location>
        <begin position="368"/>
        <end position="525"/>
    </location>
</feature>
<evidence type="ECO:0000256" key="1">
    <source>
        <dbReference type="SAM" id="MobiDB-lite"/>
    </source>
</evidence>
<feature type="compositionally biased region" description="Low complexity" evidence="1">
    <location>
        <begin position="107"/>
        <end position="123"/>
    </location>
</feature>
<keyword evidence="3" id="KW-1185">Reference proteome</keyword>
<feature type="compositionally biased region" description="Basic residues" evidence="1">
    <location>
        <begin position="191"/>
        <end position="200"/>
    </location>
</feature>
<dbReference type="AlphaFoldDB" id="A0A218Z6N2"/>
<sequence length="881" mass="94121">MPDGGSPRDRAGGDPVSSGRGVSEEAQARPVDGGNAASFSFEFVRARHGQPPGRPSTSAGHPSDLARKKTEKIPDTLDERHLNPHADGLGTTLNRFPLPGSPPTPVGSPTSSQQPSTRKPQSTRPSTPDSWELKPADMTAPPLQQQIGMALGSPRHSPAAWPARPPTGRHPETPDLVADELAYAPPPTRQKTSKWKRLFGGKRSEAPPASLYSVRPGATQQAASYGFDFGQPPVTNDQPARSGGRARSNSIRRPFKHKATMYRSNTEPPRAPVGGKGEKQLPANPELSLGGGPVVYGGSRPIHKGAGLLDVDIPSIQMERYSIMFGSLLEKPESLQSSLLARRQATLDKLRTLNEEIDLKVRKLHTPWQRPHCANGGSKEREPEAQPKSPLTQRATSPGLPPRNQSPAFSLFPLTPHTTQPPSGSPLGHQGAATVQRSNTSPPGSSPSRPSFAPGVDNEDHANLVDPDSPTVPLYHQTEAAHEHRGSRPRRDGPRPVREAPTPATRGNNWSEQSHLVLDSPSDDEGYNYHVRGTIGPEPIAVAIPMRPTMPESRWQMANRSASHPTKKYGSDSSTGSNTSTSTIASSITTPLSQSTAPFPVVNPLRLRAPSASQNWRPAATRSRSTTTGTAPSALPRRGPQVAQPLSPASLNLSSPRSDEDEALLETAADVSIARQISVSRRQRQLLVPIKTSLRAPGPEKLVGGSRDTSPEEHAAGAQSFPASESGVSPISVGHVSSPLGALANASNEEIERFSPAAEKGDRRARDVSPNTERLIQGLAKPSTPTLVVVGRDVGAMEQAWAGATARPKQGQHPSPMGFSEGRRQRLASQQGHAPQNSMVGEIRVGLAVSRDSSPARQANVNELKYRKSERAVIEGARVRN</sequence>
<feature type="compositionally biased region" description="Polar residues" evidence="1">
    <location>
        <begin position="505"/>
        <end position="514"/>
    </location>
</feature>
<feature type="compositionally biased region" description="Low complexity" evidence="1">
    <location>
        <begin position="441"/>
        <end position="454"/>
    </location>
</feature>
<feature type="compositionally biased region" description="Basic and acidic residues" evidence="1">
    <location>
        <begin position="479"/>
        <end position="498"/>
    </location>
</feature>
<reference evidence="2 3" key="1">
    <citation type="submission" date="2017-04" db="EMBL/GenBank/DDBJ databases">
        <title>Draft genome sequence of Marssonina coronaria NL1: causal agent of apple blotch.</title>
        <authorList>
            <person name="Cheng Q."/>
        </authorList>
    </citation>
    <scope>NUCLEOTIDE SEQUENCE [LARGE SCALE GENOMIC DNA]</scope>
    <source>
        <strain evidence="2 3">NL1</strain>
    </source>
</reference>
<accession>A0A218Z6N2</accession>
<feature type="region of interest" description="Disordered" evidence="1">
    <location>
        <begin position="696"/>
        <end position="730"/>
    </location>
</feature>
<feature type="compositionally biased region" description="Basic and acidic residues" evidence="1">
    <location>
        <begin position="64"/>
        <end position="84"/>
    </location>
</feature>
<protein>
    <submittedName>
        <fullName evidence="2">Uncharacterized protein</fullName>
    </submittedName>
</protein>
<dbReference type="EMBL" id="MZNU01000172">
    <property type="protein sequence ID" value="OWP03717.1"/>
    <property type="molecule type" value="Genomic_DNA"/>
</dbReference>
<feature type="region of interest" description="Disordered" evidence="1">
    <location>
        <begin position="802"/>
        <end position="840"/>
    </location>
</feature>
<feature type="compositionally biased region" description="Low complexity" evidence="1">
    <location>
        <begin position="645"/>
        <end position="656"/>
    </location>
</feature>
<feature type="compositionally biased region" description="Basic and acidic residues" evidence="1">
    <location>
        <begin position="1"/>
        <end position="12"/>
    </location>
</feature>
<comment type="caution">
    <text evidence="2">The sequence shown here is derived from an EMBL/GenBank/DDBJ whole genome shotgun (WGS) entry which is preliminary data.</text>
</comment>
<feature type="region of interest" description="Disordered" evidence="1">
    <location>
        <begin position="610"/>
        <end position="658"/>
    </location>
</feature>
<dbReference type="OrthoDB" id="5404004at2759"/>
<evidence type="ECO:0000313" key="2">
    <source>
        <dbReference type="EMBL" id="OWP03717.1"/>
    </source>
</evidence>
<name>A0A218Z6N2_9HELO</name>
<dbReference type="InParanoid" id="A0A218Z6N2"/>
<organism evidence="2 3">
    <name type="scientific">Diplocarpon coronariae</name>
    <dbReference type="NCBI Taxonomy" id="2795749"/>
    <lineage>
        <taxon>Eukaryota</taxon>
        <taxon>Fungi</taxon>
        <taxon>Dikarya</taxon>
        <taxon>Ascomycota</taxon>
        <taxon>Pezizomycotina</taxon>
        <taxon>Leotiomycetes</taxon>
        <taxon>Helotiales</taxon>
        <taxon>Drepanopezizaceae</taxon>
        <taxon>Diplocarpon</taxon>
    </lineage>
</organism>
<evidence type="ECO:0000313" key="3">
    <source>
        <dbReference type="Proteomes" id="UP000242519"/>
    </source>
</evidence>
<proteinExistence type="predicted"/>
<feature type="region of interest" description="Disordered" evidence="1">
    <location>
        <begin position="1"/>
        <end position="279"/>
    </location>
</feature>
<feature type="region of interest" description="Disordered" evidence="1">
    <location>
        <begin position="556"/>
        <end position="597"/>
    </location>
</feature>
<dbReference type="Proteomes" id="UP000242519">
    <property type="component" value="Unassembled WGS sequence"/>
</dbReference>
<gene>
    <name evidence="2" type="ORF">B2J93_6060</name>
</gene>
<dbReference type="STRING" id="503106.A0A218Z6N2"/>
<feature type="compositionally biased region" description="Low complexity" evidence="1">
    <location>
        <begin position="617"/>
        <end position="634"/>
    </location>
</feature>
<feature type="compositionally biased region" description="Low complexity" evidence="1">
    <location>
        <begin position="571"/>
        <end position="593"/>
    </location>
</feature>
<feature type="compositionally biased region" description="Polar residues" evidence="1">
    <location>
        <begin position="827"/>
        <end position="839"/>
    </location>
</feature>